<feature type="non-terminal residue" evidence="2">
    <location>
        <position position="358"/>
    </location>
</feature>
<dbReference type="EMBL" id="CAKKNE010000002">
    <property type="protein sequence ID" value="CAH0368133.1"/>
    <property type="molecule type" value="Genomic_DNA"/>
</dbReference>
<proteinExistence type="predicted"/>
<dbReference type="Proteomes" id="UP000789595">
    <property type="component" value="Unassembled WGS sequence"/>
</dbReference>
<gene>
    <name evidence="2" type="ORF">PECAL_2P11830</name>
</gene>
<organism evidence="2 3">
    <name type="scientific">Pelagomonas calceolata</name>
    <dbReference type="NCBI Taxonomy" id="35677"/>
    <lineage>
        <taxon>Eukaryota</taxon>
        <taxon>Sar</taxon>
        <taxon>Stramenopiles</taxon>
        <taxon>Ochrophyta</taxon>
        <taxon>Pelagophyceae</taxon>
        <taxon>Pelagomonadales</taxon>
        <taxon>Pelagomonadaceae</taxon>
        <taxon>Pelagomonas</taxon>
    </lineage>
</organism>
<feature type="region of interest" description="Disordered" evidence="1">
    <location>
        <begin position="312"/>
        <end position="358"/>
    </location>
</feature>
<keyword evidence="3" id="KW-1185">Reference proteome</keyword>
<protein>
    <submittedName>
        <fullName evidence="2">Uncharacterized protein</fullName>
    </submittedName>
</protein>
<evidence type="ECO:0000313" key="3">
    <source>
        <dbReference type="Proteomes" id="UP000789595"/>
    </source>
</evidence>
<comment type="caution">
    <text evidence="2">The sequence shown here is derived from an EMBL/GenBank/DDBJ whole genome shotgun (WGS) entry which is preliminary data.</text>
</comment>
<dbReference type="AlphaFoldDB" id="A0A8J2SE01"/>
<evidence type="ECO:0000256" key="1">
    <source>
        <dbReference type="SAM" id="MobiDB-lite"/>
    </source>
</evidence>
<reference evidence="2" key="1">
    <citation type="submission" date="2021-11" db="EMBL/GenBank/DDBJ databases">
        <authorList>
            <consortium name="Genoscope - CEA"/>
            <person name="William W."/>
        </authorList>
    </citation>
    <scope>NUCLEOTIDE SEQUENCE</scope>
</reference>
<evidence type="ECO:0000313" key="2">
    <source>
        <dbReference type="EMBL" id="CAH0368133.1"/>
    </source>
</evidence>
<feature type="non-terminal residue" evidence="2">
    <location>
        <position position="1"/>
    </location>
</feature>
<accession>A0A8J2SE01</accession>
<sequence>LLTPKSKRVATNAMPKFKARAEAAEHDTDNWEVGARHGQACYFSPGGRLYMHVPAALTRMDEGPKLPTRAEQIKAAGGIKARLALCLSRATLLAPDEASAIQLLRDRFAAYPEVRSFLAAYDEPHRTVGDKVAALLTPTRHHVISRAQHARVKGGSRVGGLTALGFGVLKARTQGQNSSGTNFVKDDDGNQVYTFSITSENTGTDKSHKKNGAYATPQAARPGAAAAYDVVARREALPVNTPTSVLEACRSVVAATLFYGTGLYHYVRKYSGKYQGCIKVRGIDVVTPTVASAELAAALVTTGLEALDRRVPQARRCRGPREARVQGPEPGPLGPRRARPHHQGPVQGPLRVRGRGDL</sequence>
<name>A0A8J2SE01_9STRA</name>